<accession>A0A7S2Z3T2</accession>
<feature type="region of interest" description="Disordered" evidence="1">
    <location>
        <begin position="83"/>
        <end position="119"/>
    </location>
</feature>
<protein>
    <submittedName>
        <fullName evidence="2">Uncharacterized protein</fullName>
    </submittedName>
</protein>
<sequence length="320" mass="35896">MMDDGVRVDTAAERRRSNRAAAAASCEGSGERAVRLGSGRKVRAIETCIGNLSTEVDLIIRKGLLLADELTECAASLLASPQNTESFSGISNHRPQVRGSQRLSGFQGGGEAAETPRFPALERGLRARERFFPQRELGPASGSRRRERGPAPLADISNRGGADAFRKATQAKAPPRLPSPGEVKDQAARTIQRHYKARFRRRLQAAVCIQAHVRSYFASFHVSERKAERQRHDWDLVRGRQVLLRWKRRSACRALLRGRVAEVEGRRHDGRRRAHRHLGTPFDGEAIKPVEGVFVMAKEYQKWRLQAVAFLRWMKHATTV</sequence>
<dbReference type="PROSITE" id="PS50096">
    <property type="entry name" value="IQ"/>
    <property type="match status" value="1"/>
</dbReference>
<evidence type="ECO:0000256" key="1">
    <source>
        <dbReference type="SAM" id="MobiDB-lite"/>
    </source>
</evidence>
<feature type="region of interest" description="Disordered" evidence="1">
    <location>
        <begin position="1"/>
        <end position="24"/>
    </location>
</feature>
<reference evidence="2" key="1">
    <citation type="submission" date="2021-01" db="EMBL/GenBank/DDBJ databases">
        <authorList>
            <person name="Corre E."/>
            <person name="Pelletier E."/>
            <person name="Niang G."/>
            <person name="Scheremetjew M."/>
            <person name="Finn R."/>
            <person name="Kale V."/>
            <person name="Holt S."/>
            <person name="Cochrane G."/>
            <person name="Meng A."/>
            <person name="Brown T."/>
            <person name="Cohen L."/>
        </authorList>
    </citation>
    <scope>NUCLEOTIDE SEQUENCE</scope>
    <source>
        <strain evidence="2">RCC856</strain>
    </source>
</reference>
<gene>
    <name evidence="2" type="ORF">CLAU1311_LOCUS5332</name>
</gene>
<evidence type="ECO:0000313" key="2">
    <source>
        <dbReference type="EMBL" id="CAE0021247.1"/>
    </source>
</evidence>
<proteinExistence type="predicted"/>
<feature type="compositionally biased region" description="Basic and acidic residues" evidence="1">
    <location>
        <begin position="1"/>
        <end position="15"/>
    </location>
</feature>
<name>A0A7S2Z3T2_9CHLO</name>
<feature type="compositionally biased region" description="Polar residues" evidence="1">
    <location>
        <begin position="83"/>
        <end position="104"/>
    </location>
</feature>
<feature type="region of interest" description="Disordered" evidence="1">
    <location>
        <begin position="132"/>
        <end position="186"/>
    </location>
</feature>
<dbReference type="EMBL" id="HBHU01008240">
    <property type="protein sequence ID" value="CAE0021247.1"/>
    <property type="molecule type" value="Transcribed_RNA"/>
</dbReference>
<dbReference type="AlphaFoldDB" id="A0A7S2Z3T2"/>
<organism evidence="2">
    <name type="scientific">Chloropicon laureae</name>
    <dbReference type="NCBI Taxonomy" id="464258"/>
    <lineage>
        <taxon>Eukaryota</taxon>
        <taxon>Viridiplantae</taxon>
        <taxon>Chlorophyta</taxon>
        <taxon>Chloropicophyceae</taxon>
        <taxon>Chloropicales</taxon>
        <taxon>Chloropicaceae</taxon>
        <taxon>Chloropicon</taxon>
    </lineage>
</organism>